<evidence type="ECO:0000313" key="7">
    <source>
        <dbReference type="EMBL" id="GMN60369.1"/>
    </source>
</evidence>
<dbReference type="Pfam" id="PF01150">
    <property type="entry name" value="GDA1_CD39"/>
    <property type="match status" value="1"/>
</dbReference>
<dbReference type="Proteomes" id="UP001187192">
    <property type="component" value="Unassembled WGS sequence"/>
</dbReference>
<organism evidence="7 8">
    <name type="scientific">Ficus carica</name>
    <name type="common">Common fig</name>
    <dbReference type="NCBI Taxonomy" id="3494"/>
    <lineage>
        <taxon>Eukaryota</taxon>
        <taxon>Viridiplantae</taxon>
        <taxon>Streptophyta</taxon>
        <taxon>Embryophyta</taxon>
        <taxon>Tracheophyta</taxon>
        <taxon>Spermatophyta</taxon>
        <taxon>Magnoliopsida</taxon>
        <taxon>eudicotyledons</taxon>
        <taxon>Gunneridae</taxon>
        <taxon>Pentapetalae</taxon>
        <taxon>rosids</taxon>
        <taxon>fabids</taxon>
        <taxon>Rosales</taxon>
        <taxon>Moraceae</taxon>
        <taxon>Ficeae</taxon>
        <taxon>Ficus</taxon>
    </lineage>
</organism>
<keyword evidence="6" id="KW-1133">Transmembrane helix</keyword>
<dbReference type="InterPro" id="IPR000407">
    <property type="entry name" value="GDA1_CD39_NTPase"/>
</dbReference>
<dbReference type="Gene3D" id="3.30.420.40">
    <property type="match status" value="1"/>
</dbReference>
<dbReference type="GO" id="GO:0017110">
    <property type="term" value="F:nucleoside diphosphate phosphatase activity"/>
    <property type="evidence" value="ECO:0007669"/>
    <property type="project" value="TreeGrafter"/>
</dbReference>
<evidence type="ECO:0008006" key="9">
    <source>
        <dbReference type="Google" id="ProtNLM"/>
    </source>
</evidence>
<keyword evidence="4" id="KW-0067">ATP-binding</keyword>
<dbReference type="PANTHER" id="PTHR11782:SF125">
    <property type="entry name" value="APYRASE 7-RELATED"/>
    <property type="match status" value="1"/>
</dbReference>
<feature type="transmembrane region" description="Helical" evidence="6">
    <location>
        <begin position="604"/>
        <end position="624"/>
    </location>
</feature>
<evidence type="ECO:0000256" key="3">
    <source>
        <dbReference type="PIRSR" id="PIRSR600407-1"/>
    </source>
</evidence>
<feature type="transmembrane region" description="Helical" evidence="6">
    <location>
        <begin position="125"/>
        <end position="149"/>
    </location>
</feature>
<dbReference type="PANTHER" id="PTHR11782">
    <property type="entry name" value="ADENOSINE/GUANOSINE DIPHOSPHATASE"/>
    <property type="match status" value="1"/>
</dbReference>
<feature type="active site" description="Proton acceptor" evidence="3">
    <location>
        <position position="297"/>
    </location>
</feature>
<dbReference type="GO" id="GO:0009134">
    <property type="term" value="P:nucleoside diphosphate catabolic process"/>
    <property type="evidence" value="ECO:0007669"/>
    <property type="project" value="TreeGrafter"/>
</dbReference>
<dbReference type="GO" id="GO:0016020">
    <property type="term" value="C:membrane"/>
    <property type="evidence" value="ECO:0007669"/>
    <property type="project" value="TreeGrafter"/>
</dbReference>
<proteinExistence type="inferred from homology"/>
<evidence type="ECO:0000256" key="1">
    <source>
        <dbReference type="ARBA" id="ARBA00009283"/>
    </source>
</evidence>
<comment type="caution">
    <text evidence="7">The sequence shown here is derived from an EMBL/GenBank/DDBJ whole genome shotgun (WGS) entry which is preliminary data.</text>
</comment>
<evidence type="ECO:0000256" key="5">
    <source>
        <dbReference type="SAM" id="MobiDB-lite"/>
    </source>
</evidence>
<evidence type="ECO:0000256" key="4">
    <source>
        <dbReference type="PIRSR" id="PIRSR600407-2"/>
    </source>
</evidence>
<protein>
    <recommendedName>
        <fullName evidence="9">Apyrase 7</fullName>
    </recommendedName>
</protein>
<accession>A0AA88DRV6</accession>
<feature type="binding site" evidence="4">
    <location>
        <begin position="328"/>
        <end position="332"/>
    </location>
    <ligand>
        <name>ATP</name>
        <dbReference type="ChEBI" id="CHEBI:30616"/>
    </ligand>
</feature>
<keyword evidence="8" id="KW-1185">Reference proteome</keyword>
<name>A0AA88DRV6_FICCA</name>
<evidence type="ECO:0000256" key="2">
    <source>
        <dbReference type="ARBA" id="ARBA00022801"/>
    </source>
</evidence>
<dbReference type="CDD" id="cd24043">
    <property type="entry name" value="ASKHA_NBD_AtAPY7-like"/>
    <property type="match status" value="1"/>
</dbReference>
<dbReference type="EMBL" id="BTGU01000098">
    <property type="protein sequence ID" value="GMN60369.1"/>
    <property type="molecule type" value="Genomic_DNA"/>
</dbReference>
<feature type="region of interest" description="Disordered" evidence="5">
    <location>
        <begin position="14"/>
        <end position="35"/>
    </location>
</feature>
<evidence type="ECO:0000256" key="6">
    <source>
        <dbReference type="SAM" id="Phobius"/>
    </source>
</evidence>
<dbReference type="Gene3D" id="3.30.420.150">
    <property type="entry name" value="Exopolyphosphatase. Domain 2"/>
    <property type="match status" value="1"/>
</dbReference>
<sequence length="782" mass="85816">MVFGRIRDLISKPSSSELVTTTSSSSPSSSSSSSTSVLLGQQQQLRYGIDKDVLLPHHHNNNNNNTTNLRLSSSLQDLFTYQRIINNNHHLPQNPDLLPHSSFSKHKSSSSSSFSSSSSSWVRSLLLFLAFLIFAFLVYLLALSLSSYWSHSASKFYVVLDCGSTGTRAYVYQASIHRTRDRTIPIAIKPLTERGHRPRKPPGRAYDRMETEPGFHKLVGNVTGLNAVIRPLIKWAAKQIPQNAHKTTSVFVYATAGVRRLPPADSKWLLDNAWSILQASPFLCRRDWVKTITGMEEAYFGWIALNHGTGKLGASPKKPTFGALDLGGSSLQVTFENERHMQSEANLDLRIGNVEHHLTAYSLPGYGLNDAFDKTVVHLFKKITRTELPNGKVEIKHPCLQTGYKESYSCSQCASADHLQGGSPVVSEKTSGKSGIGVTLIGNPNWEECSALVRIAVNVSEWSNVSSGIDCDIQPCALADGFPHPFGHFYAISGFYVVYRFFNLTADATFDDVLEKGRGFCESTWEVAKNSVAPQPFIEQYCFRAPYIVSLLREGLHITEKDVVIGSGSITWTLGVALLEAGNTLKARIGIGSYEILKMKISPLILMAVLVASLICLLCALSCVGNWRPKFLRRPYLPLFRHNSASSASVLSIPSPFRFQRWSPMNSGKQAIPQGDGRAKMPLSPTVAGTQHRTFGFGHGLGSSGGGGGGGEIQLMESSLYTSTSSVAHSYSSNNLGQMQLDSGSMASFWSPHRSQMRLQSRRSQSREDLNSSLAETHLGKV</sequence>
<reference evidence="7" key="1">
    <citation type="submission" date="2023-07" db="EMBL/GenBank/DDBJ databases">
        <title>draft genome sequence of fig (Ficus carica).</title>
        <authorList>
            <person name="Takahashi T."/>
            <person name="Nishimura K."/>
        </authorList>
    </citation>
    <scope>NUCLEOTIDE SEQUENCE</scope>
</reference>
<dbReference type="GO" id="GO:0005524">
    <property type="term" value="F:ATP binding"/>
    <property type="evidence" value="ECO:0007669"/>
    <property type="project" value="UniProtKB-KW"/>
</dbReference>
<keyword evidence="2" id="KW-0378">Hydrolase</keyword>
<evidence type="ECO:0000313" key="8">
    <source>
        <dbReference type="Proteomes" id="UP001187192"/>
    </source>
</evidence>
<feature type="region of interest" description="Disordered" evidence="5">
    <location>
        <begin position="752"/>
        <end position="782"/>
    </location>
</feature>
<comment type="similarity">
    <text evidence="1">Belongs to the GDA1/CD39 NTPase family.</text>
</comment>
<keyword evidence="6" id="KW-0472">Membrane</keyword>
<keyword evidence="6" id="KW-0812">Transmembrane</keyword>
<gene>
    <name evidence="7" type="ORF">TIFTF001_029446</name>
</gene>
<dbReference type="AlphaFoldDB" id="A0AA88DRV6"/>
<keyword evidence="4" id="KW-0547">Nucleotide-binding</keyword>